<sequence>MDYFYSKKYLDEGLLAHPLFEPMIDYLVKNRSQEIILRELKKEFPQKKFEHFLDQMIEAGLIMRKNRRYHLSFPVFEEGECQEDIERLKEQMIQELSDYTQEERKLALSETIWSNCFEEETDYFYATAFPVETIKKVTAGNEDYQFVTLQLGNTEQVSLPNYFDLQKKQSMMPEAFSPIVQLIGDVNEEYFFDQVEVILERILKHKFKERRRNVFLDVLLSTNVIKKENEYQLVLPVMDAQAHSDIFFDRLDHLAPSERVYVKEQAFRSVMKYFDIRNYNYIKMIHNC</sequence>
<comment type="caution">
    <text evidence="1">The sequence shown here is derived from an EMBL/GenBank/DDBJ whole genome shotgun (WGS) entry which is preliminary data.</text>
</comment>
<keyword evidence="2" id="KW-1185">Reference proteome</keyword>
<evidence type="ECO:0008006" key="3">
    <source>
        <dbReference type="Google" id="ProtNLM"/>
    </source>
</evidence>
<proteinExistence type="predicted"/>
<dbReference type="STRING" id="1987383.A5844_000325"/>
<reference evidence="1 2" key="1">
    <citation type="submission" date="2017-05" db="EMBL/GenBank/DDBJ databases">
        <title>The Genome Sequence of Enterococcus sp. 10A9_DIV0425.</title>
        <authorList>
            <consortium name="The Broad Institute Genomics Platform"/>
            <consortium name="The Broad Institute Genomic Center for Infectious Diseases"/>
            <person name="Earl A."/>
            <person name="Manson A."/>
            <person name="Schwartman J."/>
            <person name="Gilmore M."/>
            <person name="Abouelleil A."/>
            <person name="Cao P."/>
            <person name="Chapman S."/>
            <person name="Cusick C."/>
            <person name="Shea T."/>
            <person name="Young S."/>
            <person name="Neafsey D."/>
            <person name="Nusbaum C."/>
            <person name="Birren B."/>
        </authorList>
    </citation>
    <scope>NUCLEOTIDE SEQUENCE [LARGE SCALE GENOMIC DNA]</scope>
    <source>
        <strain evidence="1 2">10A9_DIV0425</strain>
    </source>
</reference>
<dbReference type="Proteomes" id="UP000194933">
    <property type="component" value="Unassembled WGS sequence"/>
</dbReference>
<organism evidence="1 2">
    <name type="scientific">Candidatus Enterococcus wittei</name>
    <dbReference type="NCBI Taxonomy" id="1987383"/>
    <lineage>
        <taxon>Bacteria</taxon>
        <taxon>Bacillati</taxon>
        <taxon>Bacillota</taxon>
        <taxon>Bacilli</taxon>
        <taxon>Lactobacillales</taxon>
        <taxon>Enterococcaceae</taxon>
        <taxon>Enterococcus</taxon>
    </lineage>
</organism>
<evidence type="ECO:0000313" key="1">
    <source>
        <dbReference type="EMBL" id="OTP12109.1"/>
    </source>
</evidence>
<dbReference type="Pfam" id="PF08820">
    <property type="entry name" value="DUF1803"/>
    <property type="match status" value="1"/>
</dbReference>
<evidence type="ECO:0000313" key="2">
    <source>
        <dbReference type="Proteomes" id="UP000194933"/>
    </source>
</evidence>
<protein>
    <recommendedName>
        <fullName evidence="3">DUF1803 domain-containing protein</fullName>
    </recommendedName>
</protein>
<name>A0A2C9XPM5_9ENTE</name>
<gene>
    <name evidence="1" type="ORF">A5844_000325</name>
</gene>
<accession>A0A2C9XPM5</accession>
<dbReference type="RefSeq" id="WP_086283330.1">
    <property type="nucleotide sequence ID" value="NZ_NGMO01000001.1"/>
</dbReference>
<dbReference type="AlphaFoldDB" id="A0A2C9XPM5"/>
<dbReference type="InterPro" id="IPR014924">
    <property type="entry name" value="DUF1803"/>
</dbReference>
<dbReference type="EMBL" id="NGMO01000001">
    <property type="protein sequence ID" value="OTP12109.1"/>
    <property type="molecule type" value="Genomic_DNA"/>
</dbReference>